<dbReference type="Pfam" id="PF13692">
    <property type="entry name" value="Glyco_trans_1_4"/>
    <property type="match status" value="1"/>
</dbReference>
<gene>
    <name evidence="1" type="ORF">AAJCM20276_29760</name>
</gene>
<proteinExistence type="predicted"/>
<keyword evidence="1" id="KW-0808">Transferase</keyword>
<name>A0A6S6PUN1_ACEAC</name>
<evidence type="ECO:0000313" key="1">
    <source>
        <dbReference type="EMBL" id="BCI68352.1"/>
    </source>
</evidence>
<protein>
    <submittedName>
        <fullName evidence="1">Glycosyl transferase</fullName>
    </submittedName>
</protein>
<reference evidence="1 2" key="1">
    <citation type="submission" date="2020-07" db="EMBL/GenBank/DDBJ databases">
        <title>Complete Genome Sequence of an acetic acid bacterium, Acetobacter aceti JCM20276.</title>
        <authorList>
            <person name="Hirose Y."/>
            <person name="Mihara H."/>
        </authorList>
    </citation>
    <scope>NUCLEOTIDE SEQUENCE [LARGE SCALE GENOMIC DNA]</scope>
    <source>
        <strain evidence="1 2">JCM20276</strain>
    </source>
</reference>
<evidence type="ECO:0000313" key="2">
    <source>
        <dbReference type="Proteomes" id="UP000515220"/>
    </source>
</evidence>
<dbReference type="EMBL" id="AP023326">
    <property type="protein sequence ID" value="BCI68352.1"/>
    <property type="molecule type" value="Genomic_DNA"/>
</dbReference>
<organism evidence="1 2">
    <name type="scientific">Acetobacter aceti</name>
    <dbReference type="NCBI Taxonomy" id="435"/>
    <lineage>
        <taxon>Bacteria</taxon>
        <taxon>Pseudomonadati</taxon>
        <taxon>Pseudomonadota</taxon>
        <taxon>Alphaproteobacteria</taxon>
        <taxon>Acetobacterales</taxon>
        <taxon>Acetobacteraceae</taxon>
        <taxon>Acetobacter</taxon>
        <taxon>Acetobacter subgen. Acetobacter</taxon>
    </lineage>
</organism>
<dbReference type="CDD" id="cd03801">
    <property type="entry name" value="GT4_PimA-like"/>
    <property type="match status" value="1"/>
</dbReference>
<dbReference type="SUPFAM" id="SSF53756">
    <property type="entry name" value="UDP-Glycosyltransferase/glycogen phosphorylase"/>
    <property type="match status" value="1"/>
</dbReference>
<dbReference type="RefSeq" id="WP_232091719.1">
    <property type="nucleotide sequence ID" value="NZ_AP023326.1"/>
</dbReference>
<dbReference type="GO" id="GO:0016740">
    <property type="term" value="F:transferase activity"/>
    <property type="evidence" value="ECO:0007669"/>
    <property type="project" value="UniProtKB-KW"/>
</dbReference>
<dbReference type="PANTHER" id="PTHR46656">
    <property type="entry name" value="PUTATIVE-RELATED"/>
    <property type="match status" value="1"/>
</dbReference>
<dbReference type="Proteomes" id="UP000515220">
    <property type="component" value="Chromosome"/>
</dbReference>
<sequence>MHSLWRKLPAEPRRRGAAGLTAWLAPKAQYPAPIAGAHLLVGGEINRASGLGEGARIMLRACKALGIPASGFQASLLEGASAPLDAPPQSPLIVHVNAPSLPSVLLKLGRGFLRNRRIIGYWAWELPVVPPLWKTAVGCVHEVWTPSLFSARALETIMPGRVRVVPHALAAAPLRPSHLERSAFGLPDDAVVVLVSFSLASSFERKNPLAAIQAFRRAFGERADRFLLLKVSHAGHYPEDMERLRAAIAGARNIRIEERLFPAEDSQALIRCADIVLSLHRSEGFGLVPAEAMRLGRTVIATDWSATSEFLNEGCGLPLPYRLVPARDPRGVFEAEGAVWAEADIGAASEMLPRAADDPVLRHRLGAQAARVAAERFSGSELLASHHALTRREPMQAQMQRVSA</sequence>
<dbReference type="AlphaFoldDB" id="A0A6S6PUN1"/>
<dbReference type="PANTHER" id="PTHR46656:SF3">
    <property type="entry name" value="PUTATIVE-RELATED"/>
    <property type="match status" value="1"/>
</dbReference>
<dbReference type="Gene3D" id="3.40.50.2000">
    <property type="entry name" value="Glycogen Phosphorylase B"/>
    <property type="match status" value="1"/>
</dbReference>
<accession>A0A6S6PUN1</accession>